<comment type="caution">
    <text evidence="1">The sequence shown here is derived from an EMBL/GenBank/DDBJ whole genome shotgun (WGS) entry which is preliminary data.</text>
</comment>
<accession>A0ACB9N2F9</accession>
<sequence length="605" mass="67122">MSAQKEEQLSAAMKRTTDWIFSQEIPSDITVHAGGSSFPLHKFPLVSKCGYIRKLVSESNKADLSDVELPDVPGGPEGFELAAKFCYGINFEISVENIAVLRCVAEYLEMTEDYTVGNLAVRTEAYLNEVALKTLMGAIAVLHAAEDLTPISEKVKLVGRCIDAIASAACRDSEFSGIGRVKDGNGAVVLSGGSHPKMIVEWWAEDLTVLRIDLFRRVIIAMLARGLNQYAIGRILMLYAQKSLRGLDIFGKGGKKIEPQQEYEKRVVLETIVGLLPRERNAMSISFFSMLLQAATFLETTVACRLDLEKRMGMQLGQAVLDDLLIPSYAFTGDTIFDVDTVQRILTKYVEYEMEGKRSGHDLDGEYASPSPSDMEWVGKLMENYLAEIASDRNLSVARFIDFTELVPEQSRVTEDGMYRAIDIYLKAHPALSDMERKKVCSLMDCQKLSREACAHAAQNDRLPVQTVVQVLDYEQQRMRAAINGGDGENPPVTSRLNPYSMEVGPGMDDISSLKMENEDLKIELMGMKMRVREAERSVASSLARGSPTFANRPQTLTEKPPLPRTSFVKSMSKKLGKFYPFGGGMPANPKEKTKPAKGRRQSVS</sequence>
<organism evidence="1 2">
    <name type="scientific">Melastoma candidum</name>
    <dbReference type="NCBI Taxonomy" id="119954"/>
    <lineage>
        <taxon>Eukaryota</taxon>
        <taxon>Viridiplantae</taxon>
        <taxon>Streptophyta</taxon>
        <taxon>Embryophyta</taxon>
        <taxon>Tracheophyta</taxon>
        <taxon>Spermatophyta</taxon>
        <taxon>Magnoliopsida</taxon>
        <taxon>eudicotyledons</taxon>
        <taxon>Gunneridae</taxon>
        <taxon>Pentapetalae</taxon>
        <taxon>rosids</taxon>
        <taxon>malvids</taxon>
        <taxon>Myrtales</taxon>
        <taxon>Melastomataceae</taxon>
        <taxon>Melastomatoideae</taxon>
        <taxon>Melastomateae</taxon>
        <taxon>Melastoma</taxon>
    </lineage>
</organism>
<keyword evidence="2" id="KW-1185">Reference proteome</keyword>
<protein>
    <submittedName>
        <fullName evidence="1">Uncharacterized protein</fullName>
    </submittedName>
</protein>
<dbReference type="EMBL" id="CM042887">
    <property type="protein sequence ID" value="KAI4330745.1"/>
    <property type="molecule type" value="Genomic_DNA"/>
</dbReference>
<proteinExistence type="predicted"/>
<dbReference type="Proteomes" id="UP001057402">
    <property type="component" value="Chromosome 8"/>
</dbReference>
<evidence type="ECO:0000313" key="2">
    <source>
        <dbReference type="Proteomes" id="UP001057402"/>
    </source>
</evidence>
<evidence type="ECO:0000313" key="1">
    <source>
        <dbReference type="EMBL" id="KAI4330745.1"/>
    </source>
</evidence>
<reference evidence="2" key="1">
    <citation type="journal article" date="2023" name="Front. Plant Sci.">
        <title>Chromosomal-level genome assembly of Melastoma candidum provides insights into trichome evolution.</title>
        <authorList>
            <person name="Zhong Y."/>
            <person name="Wu W."/>
            <person name="Sun C."/>
            <person name="Zou P."/>
            <person name="Liu Y."/>
            <person name="Dai S."/>
            <person name="Zhou R."/>
        </authorList>
    </citation>
    <scope>NUCLEOTIDE SEQUENCE [LARGE SCALE GENOMIC DNA]</scope>
</reference>
<name>A0ACB9N2F9_9MYRT</name>
<gene>
    <name evidence="1" type="ORF">MLD38_029002</name>
</gene>